<evidence type="ECO:0000313" key="2">
    <source>
        <dbReference type="Proteomes" id="UP000502260"/>
    </source>
</evidence>
<sequence length="117" mass="13686">MMCRWFYADEKLSRAVRLLAVLPGDVRSRLLNAFMEFHPLTEADFPPKLRKHYRWVMKQLTKRGPMLDYKGEVYRGSVEHTLSHIRNSTGAKIAERLVMLHDEVAEAIRIETTSCPR</sequence>
<protein>
    <submittedName>
        <fullName evidence="1">Uncharacterized protein</fullName>
    </submittedName>
</protein>
<evidence type="ECO:0000313" key="1">
    <source>
        <dbReference type="EMBL" id="BCB26999.1"/>
    </source>
</evidence>
<organism evidence="1 2">
    <name type="scientific">Sulfurimicrobium lacus</name>
    <dbReference type="NCBI Taxonomy" id="2715678"/>
    <lineage>
        <taxon>Bacteria</taxon>
        <taxon>Pseudomonadati</taxon>
        <taxon>Pseudomonadota</taxon>
        <taxon>Betaproteobacteria</taxon>
        <taxon>Nitrosomonadales</taxon>
        <taxon>Sulfuricellaceae</taxon>
        <taxon>Sulfurimicrobium</taxon>
    </lineage>
</organism>
<keyword evidence="2" id="KW-1185">Reference proteome</keyword>
<proteinExistence type="predicted"/>
<name>A0A6F8VE39_9PROT</name>
<dbReference type="KEGG" id="slac:SKTS_18850"/>
<dbReference type="Proteomes" id="UP000502260">
    <property type="component" value="Chromosome"/>
</dbReference>
<dbReference type="EMBL" id="AP022853">
    <property type="protein sequence ID" value="BCB26999.1"/>
    <property type="molecule type" value="Genomic_DNA"/>
</dbReference>
<accession>A0A6F8VE39</accession>
<gene>
    <name evidence="1" type="ORF">SKTS_18850</name>
</gene>
<dbReference type="AlphaFoldDB" id="A0A6F8VE39"/>
<reference evidence="2" key="1">
    <citation type="submission" date="2020-03" db="EMBL/GenBank/DDBJ databases">
        <title>Complete genome sequence of sulfur-oxidizing bacterium skT11.</title>
        <authorList>
            <person name="Kanda M."/>
            <person name="Kojima H."/>
            <person name="Fukui M."/>
        </authorList>
    </citation>
    <scope>NUCLEOTIDE SEQUENCE [LARGE SCALE GENOMIC DNA]</scope>
    <source>
        <strain evidence="2">skT11</strain>
    </source>
</reference>